<dbReference type="Gene3D" id="2.60.40.1720">
    <property type="entry name" value="Calcium-dependent cell adhesion molecule-1"/>
    <property type="match status" value="1"/>
</dbReference>
<dbReference type="InterPro" id="IPR052885">
    <property type="entry name" value="Dictyostelium_CAD"/>
</dbReference>
<comment type="caution">
    <text evidence="4">The sequence shown here is derived from an EMBL/GenBank/DDBJ whole genome shotgun (WGS) entry which is preliminary data.</text>
</comment>
<evidence type="ECO:0000313" key="5">
    <source>
        <dbReference type="Proteomes" id="UP000632766"/>
    </source>
</evidence>
<dbReference type="Pfam" id="PF08964">
    <property type="entry name" value="Crystall_3"/>
    <property type="match status" value="1"/>
</dbReference>
<dbReference type="InterPro" id="IPR038423">
    <property type="entry name" value="CAD_C_sf"/>
</dbReference>
<dbReference type="PANTHER" id="PTHR38083:SF1">
    <property type="entry name" value="CALCIUM-DEPENDENT CELL ADHESION MOLECULE 1-RELATED"/>
    <property type="match status" value="1"/>
</dbReference>
<evidence type="ECO:0000313" key="4">
    <source>
        <dbReference type="EMBL" id="MBH8562891.1"/>
    </source>
</evidence>
<dbReference type="InterPro" id="IPR029283">
    <property type="entry name" value="Membrane-bd"/>
</dbReference>
<proteinExistence type="predicted"/>
<dbReference type="PANTHER" id="PTHR38083">
    <property type="entry name" value="CALCIUM-DEPENDENT CELL ADHESION MOLECULE 1-RELATED"/>
    <property type="match status" value="1"/>
</dbReference>
<protein>
    <recommendedName>
        <fullName evidence="6">Prealbumin-like fold domain-containing protein</fullName>
    </recommendedName>
</protein>
<gene>
    <name evidence="4" type="ORF">I8748_11980</name>
</gene>
<evidence type="ECO:0000259" key="3">
    <source>
        <dbReference type="Pfam" id="PF14564"/>
    </source>
</evidence>
<dbReference type="AlphaFoldDB" id="A0A8J7L9F2"/>
<sequence>MLKTTVRLIRQFRYVLLLAAMLVICFSTASYSAEPSEAIFYTKSSYEGTATTYKIGDSYQADCSDDNDSINDKYLSFELGSQAKVVAWQHCDNTGITDEWEESKPDISNIESLSSFQVTNSTDTILTFRLVDNTNSKIPLTLYIQPFGIPSNKPIEDSTDDGKNDYRIIGILPTNADGEPKVTAVNLRNKEGELVSTGSVYFQWNAKEDKAEYSTNPETAPKGFKIEQTSTNTFDFRWVGL</sequence>
<dbReference type="EMBL" id="JAECZC010000017">
    <property type="protein sequence ID" value="MBH8562891.1"/>
    <property type="molecule type" value="Genomic_DNA"/>
</dbReference>
<name>A0A8J7L9F2_9NOST</name>
<dbReference type="Gene3D" id="2.60.20.10">
    <property type="entry name" value="Crystallins"/>
    <property type="match status" value="1"/>
</dbReference>
<feature type="chain" id="PRO_5035318105" description="Prealbumin-like fold domain-containing protein" evidence="1">
    <location>
        <begin position="33"/>
        <end position="241"/>
    </location>
</feature>
<dbReference type="Proteomes" id="UP000632766">
    <property type="component" value="Unassembled WGS sequence"/>
</dbReference>
<dbReference type="GO" id="GO:0016020">
    <property type="term" value="C:membrane"/>
    <property type="evidence" value="ECO:0007669"/>
    <property type="project" value="InterPro"/>
</dbReference>
<keyword evidence="5" id="KW-1185">Reference proteome</keyword>
<dbReference type="InterPro" id="IPR015059">
    <property type="entry name" value="Ca_cell_adhesion_N_dom"/>
</dbReference>
<feature type="domain" description="Calcium-dependent cell adhesion molecule 1 membrane-binding" evidence="3">
    <location>
        <begin position="127"/>
        <end position="236"/>
    </location>
</feature>
<dbReference type="GO" id="GO:0098609">
    <property type="term" value="P:cell-cell adhesion"/>
    <property type="evidence" value="ECO:0007669"/>
    <property type="project" value="InterPro"/>
</dbReference>
<feature type="signal peptide" evidence="1">
    <location>
        <begin position="1"/>
        <end position="32"/>
    </location>
</feature>
<dbReference type="Pfam" id="PF14564">
    <property type="entry name" value="Membrane_bind"/>
    <property type="match status" value="1"/>
</dbReference>
<evidence type="ECO:0008006" key="6">
    <source>
        <dbReference type="Google" id="ProtNLM"/>
    </source>
</evidence>
<evidence type="ECO:0000259" key="2">
    <source>
        <dbReference type="Pfam" id="PF08964"/>
    </source>
</evidence>
<reference evidence="4 5" key="1">
    <citation type="journal article" date="2021" name="Int. J. Syst. Evol. Microbiol.">
        <title>Amazonocrinis nigriterrae gen. nov., sp. nov., Atlanticothrix silvestris gen. nov., sp. nov. and Dendronalium phyllosphericum gen. nov., sp. nov., nostocacean cyanobacteria from Brazilian environments.</title>
        <authorList>
            <person name="Alvarenga D.O."/>
            <person name="Andreote A.P.D."/>
            <person name="Branco L.H.Z."/>
            <person name="Delbaje E."/>
            <person name="Cruz R.B."/>
            <person name="Varani A.M."/>
            <person name="Fiore M.F."/>
        </authorList>
    </citation>
    <scope>NUCLEOTIDE SEQUENCE [LARGE SCALE GENOMIC DNA]</scope>
    <source>
        <strain evidence="4 5">CENA67</strain>
    </source>
</reference>
<keyword evidence="1" id="KW-0732">Signal</keyword>
<evidence type="ECO:0000256" key="1">
    <source>
        <dbReference type="SAM" id="SignalP"/>
    </source>
</evidence>
<accession>A0A8J7L9F2</accession>
<feature type="domain" description="Calcium-dependent cell adhesion molecule N-terminal" evidence="2">
    <location>
        <begin position="35"/>
        <end position="119"/>
    </location>
</feature>
<organism evidence="4 5">
    <name type="scientific">Amazonocrinis nigriterrae CENA67</name>
    <dbReference type="NCBI Taxonomy" id="2794033"/>
    <lineage>
        <taxon>Bacteria</taxon>
        <taxon>Bacillati</taxon>
        <taxon>Cyanobacteriota</taxon>
        <taxon>Cyanophyceae</taxon>
        <taxon>Nostocales</taxon>
        <taxon>Nostocaceae</taxon>
        <taxon>Amazonocrinis</taxon>
        <taxon>Amazonocrinis nigriterrae</taxon>
    </lineage>
</organism>